<protein>
    <submittedName>
        <fullName evidence="2">Uncharacterized protein</fullName>
    </submittedName>
</protein>
<reference evidence="3" key="1">
    <citation type="submission" date="2009-05" db="EMBL/GenBank/DDBJ databases">
        <title>The genome sequence of Ajellomyces capsulatus strain H143.</title>
        <authorList>
            <person name="Champion M."/>
            <person name="Cuomo C.A."/>
            <person name="Ma L.-J."/>
            <person name="Henn M.R."/>
            <person name="Sil A."/>
            <person name="Goldman B."/>
            <person name="Young S.K."/>
            <person name="Kodira C.D."/>
            <person name="Zeng Q."/>
            <person name="Koehrsen M."/>
            <person name="Alvarado L."/>
            <person name="Berlin A.M."/>
            <person name="Borenstein D."/>
            <person name="Chen Z."/>
            <person name="Engels R."/>
            <person name="Freedman E."/>
            <person name="Gellesch M."/>
            <person name="Goldberg J."/>
            <person name="Griggs A."/>
            <person name="Gujja S."/>
            <person name="Heiman D.I."/>
            <person name="Hepburn T.A."/>
            <person name="Howarth C."/>
            <person name="Jen D."/>
            <person name="Larson L."/>
            <person name="Lewis B."/>
            <person name="Mehta T."/>
            <person name="Park D."/>
            <person name="Pearson M."/>
            <person name="Roberts A."/>
            <person name="Saif S."/>
            <person name="Shea T.D."/>
            <person name="Shenoy N."/>
            <person name="Sisk P."/>
            <person name="Stolte C."/>
            <person name="Sykes S."/>
            <person name="Walk T."/>
            <person name="White J."/>
            <person name="Yandava C."/>
            <person name="Klein B."/>
            <person name="McEwen J.G."/>
            <person name="Puccia R."/>
            <person name="Goldman G.H."/>
            <person name="Felipe M.S."/>
            <person name="Nino-Vega G."/>
            <person name="San-Blas G."/>
            <person name="Taylor J.W."/>
            <person name="Mendoza L."/>
            <person name="Galagan J.E."/>
            <person name="Nusbaum C."/>
            <person name="Birren B.W."/>
        </authorList>
    </citation>
    <scope>NUCLEOTIDE SEQUENCE [LARGE SCALE GENOMIC DNA]</scope>
    <source>
        <strain evidence="3">H143</strain>
    </source>
</reference>
<evidence type="ECO:0000313" key="2">
    <source>
        <dbReference type="EMBL" id="EER41979.1"/>
    </source>
</evidence>
<accession>C6HBN9</accession>
<organism evidence="2 3">
    <name type="scientific">Ajellomyces capsulatus (strain H143)</name>
    <name type="common">Darling's disease fungus</name>
    <name type="synonym">Histoplasma capsulatum</name>
    <dbReference type="NCBI Taxonomy" id="544712"/>
    <lineage>
        <taxon>Eukaryota</taxon>
        <taxon>Fungi</taxon>
        <taxon>Dikarya</taxon>
        <taxon>Ascomycota</taxon>
        <taxon>Pezizomycotina</taxon>
        <taxon>Eurotiomycetes</taxon>
        <taxon>Eurotiomycetidae</taxon>
        <taxon>Onygenales</taxon>
        <taxon>Ajellomycetaceae</taxon>
        <taxon>Histoplasma</taxon>
    </lineage>
</organism>
<sequence>MEGLFTFFFGYLLHLMGEGLCTVFPDSFVHWMGKPPSRVWEGSRDPLENACDLKRYFIFRPNRVYAAQYTVSLKAENGAFTANLGLATSAQPTFDLVTVEDGSPIELGEGSKNEQVMLANHGEDTRAYAANKSLIIVTGTCKLEKKIYLF</sequence>
<name>C6HBN9_AJECH</name>
<dbReference type="Proteomes" id="UP000002624">
    <property type="component" value="Unassembled WGS sequence"/>
</dbReference>
<feature type="chain" id="PRO_5002965389" evidence="1">
    <location>
        <begin position="22"/>
        <end position="150"/>
    </location>
</feature>
<proteinExistence type="predicted"/>
<dbReference type="EMBL" id="GG692422">
    <property type="protein sequence ID" value="EER41979.1"/>
    <property type="molecule type" value="Genomic_DNA"/>
</dbReference>
<dbReference type="HOGENOM" id="CLU_1739981_0_0_1"/>
<dbReference type="VEuPathDB" id="FungiDB:HCDG_03438"/>
<evidence type="ECO:0000256" key="1">
    <source>
        <dbReference type="SAM" id="SignalP"/>
    </source>
</evidence>
<dbReference type="AlphaFoldDB" id="C6HBN9"/>
<feature type="signal peptide" evidence="1">
    <location>
        <begin position="1"/>
        <end position="21"/>
    </location>
</feature>
<evidence type="ECO:0000313" key="3">
    <source>
        <dbReference type="Proteomes" id="UP000002624"/>
    </source>
</evidence>
<keyword evidence="1" id="KW-0732">Signal</keyword>
<gene>
    <name evidence="2" type="ORF">HCDG_03438</name>
</gene>